<keyword evidence="6 7" id="KW-0472">Membrane</keyword>
<keyword evidence="4 7" id="KW-0812">Transmembrane</keyword>
<gene>
    <name evidence="9" type="ORF">NYR52_03280</name>
</gene>
<dbReference type="PANTHER" id="PTHR23521">
    <property type="entry name" value="TRANSPORTER MFS SUPERFAMILY"/>
    <property type="match status" value="1"/>
</dbReference>
<feature type="transmembrane region" description="Helical" evidence="7">
    <location>
        <begin position="189"/>
        <end position="206"/>
    </location>
</feature>
<dbReference type="PROSITE" id="PS50850">
    <property type="entry name" value="MFS"/>
    <property type="match status" value="1"/>
</dbReference>
<organism evidence="9 10">
    <name type="scientific">Laceyella sacchari</name>
    <name type="common">Thermoactinomyces thalpophilus</name>
    <dbReference type="NCBI Taxonomy" id="37482"/>
    <lineage>
        <taxon>Bacteria</taxon>
        <taxon>Bacillati</taxon>
        <taxon>Bacillota</taxon>
        <taxon>Bacilli</taxon>
        <taxon>Bacillales</taxon>
        <taxon>Thermoactinomycetaceae</taxon>
        <taxon>Laceyella</taxon>
    </lineage>
</organism>
<dbReference type="RefSeq" id="WP_259436267.1">
    <property type="nucleotide sequence ID" value="NZ_CP103866.1"/>
</dbReference>
<keyword evidence="10" id="KW-1185">Reference proteome</keyword>
<keyword evidence="3" id="KW-1003">Cell membrane</keyword>
<evidence type="ECO:0000256" key="3">
    <source>
        <dbReference type="ARBA" id="ARBA00022475"/>
    </source>
</evidence>
<dbReference type="Proteomes" id="UP001058650">
    <property type="component" value="Chromosome"/>
</dbReference>
<dbReference type="InterPro" id="IPR011701">
    <property type="entry name" value="MFS"/>
</dbReference>
<dbReference type="InterPro" id="IPR036259">
    <property type="entry name" value="MFS_trans_sf"/>
</dbReference>
<feature type="transmembrane region" description="Helical" evidence="7">
    <location>
        <begin position="252"/>
        <end position="272"/>
    </location>
</feature>
<dbReference type="InterPro" id="IPR005828">
    <property type="entry name" value="MFS_sugar_transport-like"/>
</dbReference>
<evidence type="ECO:0000256" key="2">
    <source>
        <dbReference type="ARBA" id="ARBA00022448"/>
    </source>
</evidence>
<evidence type="ECO:0000256" key="7">
    <source>
        <dbReference type="SAM" id="Phobius"/>
    </source>
</evidence>
<evidence type="ECO:0000313" key="10">
    <source>
        <dbReference type="Proteomes" id="UP001058650"/>
    </source>
</evidence>
<keyword evidence="5 7" id="KW-1133">Transmembrane helix</keyword>
<feature type="transmembrane region" description="Helical" evidence="7">
    <location>
        <begin position="383"/>
        <end position="401"/>
    </location>
</feature>
<name>A0ABY5U6L4_LACSH</name>
<feature type="transmembrane region" description="Helical" evidence="7">
    <location>
        <begin position="292"/>
        <end position="312"/>
    </location>
</feature>
<protein>
    <submittedName>
        <fullName evidence="9">MFS transporter</fullName>
    </submittedName>
</protein>
<evidence type="ECO:0000256" key="5">
    <source>
        <dbReference type="ARBA" id="ARBA00022989"/>
    </source>
</evidence>
<dbReference type="Gene3D" id="1.20.1250.20">
    <property type="entry name" value="MFS general substrate transporter like domains"/>
    <property type="match status" value="2"/>
</dbReference>
<dbReference type="InterPro" id="IPR020846">
    <property type="entry name" value="MFS_dom"/>
</dbReference>
<feature type="transmembrane region" description="Helical" evidence="7">
    <location>
        <begin position="61"/>
        <end position="86"/>
    </location>
</feature>
<evidence type="ECO:0000313" key="9">
    <source>
        <dbReference type="EMBL" id="UWE04200.1"/>
    </source>
</evidence>
<sequence>MIEPKTPLNKPLAENVVNNGVPPVLFYFVLLIFLSGTIILCGDDEKVADVDMSQTWSMKRFYILVFVVCITGSTQGLLIPLLTTFLEERGVSADVNGLSAAALYVGIMIASPLCAWMVGRYGYKKMILLGLSITTVAVGLIPLFTNIWVWSALRFTVGIGDSFLHYATQLWITSTALPNERGKRISQYGFFYGLGFGIGPLGLNLLSLGEHVPLWTMFALLVVTIGLAMQLKEDQEKVTSERKEEKATKHHVAVVYRIGLVALCPALLYGFLEASLAGNFPVIGLREGISKGWISVLISAFVWGSLVFQIPLGILGDKIGRKRLLMAVCALGAIGMFLIPHLMPNAWALFVAFSLIGGLIGSIFSLGLAYVTDLLPSQYLPTANMIASVHFSLGSMLGPYMGGLLIKGWGGHALFYLISASLAAFVLLALVYRHAEASESSLPAQEKQIG</sequence>
<feature type="domain" description="Major facilitator superfamily (MFS) profile" evidence="8">
    <location>
        <begin position="60"/>
        <end position="437"/>
    </location>
</feature>
<evidence type="ECO:0000256" key="4">
    <source>
        <dbReference type="ARBA" id="ARBA00022692"/>
    </source>
</evidence>
<dbReference type="InterPro" id="IPR047200">
    <property type="entry name" value="MFS_YcaD-like"/>
</dbReference>
<feature type="transmembrane region" description="Helical" evidence="7">
    <location>
        <begin position="413"/>
        <end position="432"/>
    </location>
</feature>
<dbReference type="Pfam" id="PF00083">
    <property type="entry name" value="Sugar_tr"/>
    <property type="match status" value="1"/>
</dbReference>
<dbReference type="Pfam" id="PF07690">
    <property type="entry name" value="MFS_1"/>
    <property type="match status" value="1"/>
</dbReference>
<evidence type="ECO:0000256" key="6">
    <source>
        <dbReference type="ARBA" id="ARBA00023136"/>
    </source>
</evidence>
<feature type="transmembrane region" description="Helical" evidence="7">
    <location>
        <begin position="349"/>
        <end position="371"/>
    </location>
</feature>
<dbReference type="SUPFAM" id="SSF103473">
    <property type="entry name" value="MFS general substrate transporter"/>
    <property type="match status" value="1"/>
</dbReference>
<dbReference type="EMBL" id="CP103866">
    <property type="protein sequence ID" value="UWE04200.1"/>
    <property type="molecule type" value="Genomic_DNA"/>
</dbReference>
<feature type="transmembrane region" description="Helical" evidence="7">
    <location>
        <begin position="155"/>
        <end position="177"/>
    </location>
</feature>
<dbReference type="PANTHER" id="PTHR23521:SF2">
    <property type="entry name" value="TRANSPORTER MFS SUPERFAMILY"/>
    <property type="match status" value="1"/>
</dbReference>
<comment type="subcellular location">
    <subcellularLocation>
        <location evidence="1">Cell membrane</location>
        <topology evidence="1">Multi-pass membrane protein</topology>
    </subcellularLocation>
</comment>
<reference evidence="9" key="1">
    <citation type="submission" date="2022-08" db="EMBL/GenBank/DDBJ databases">
        <title>The complete genome sequence of the thermophilic bacterium Laceyella sacchari FBKL4.010 reveals the basis for tetramethylpyrazine biosynthesis in Moutai-flavor Daqu.</title>
        <authorList>
            <person name="Li D."/>
            <person name="Huang W."/>
            <person name="Wang C."/>
            <person name="Qiu S."/>
        </authorList>
    </citation>
    <scope>NUCLEOTIDE SEQUENCE</scope>
    <source>
        <strain evidence="9">FBKL4.014</strain>
    </source>
</reference>
<keyword evidence="2" id="KW-0813">Transport</keyword>
<evidence type="ECO:0000259" key="8">
    <source>
        <dbReference type="PROSITE" id="PS50850"/>
    </source>
</evidence>
<feature type="transmembrane region" description="Helical" evidence="7">
    <location>
        <begin position="98"/>
        <end position="119"/>
    </location>
</feature>
<proteinExistence type="predicted"/>
<feature type="transmembrane region" description="Helical" evidence="7">
    <location>
        <begin position="126"/>
        <end position="149"/>
    </location>
</feature>
<evidence type="ECO:0000256" key="1">
    <source>
        <dbReference type="ARBA" id="ARBA00004651"/>
    </source>
</evidence>
<accession>A0ABY5U6L4</accession>
<feature type="transmembrane region" description="Helical" evidence="7">
    <location>
        <begin position="20"/>
        <end position="41"/>
    </location>
</feature>
<dbReference type="CDD" id="cd17477">
    <property type="entry name" value="MFS_YcaD_like"/>
    <property type="match status" value="1"/>
</dbReference>
<feature type="transmembrane region" description="Helical" evidence="7">
    <location>
        <begin position="324"/>
        <end position="343"/>
    </location>
</feature>
<feature type="transmembrane region" description="Helical" evidence="7">
    <location>
        <begin position="212"/>
        <end position="231"/>
    </location>
</feature>